<dbReference type="EMBL" id="CAJVPT010040735">
    <property type="protein sequence ID" value="CAG8726223.1"/>
    <property type="molecule type" value="Genomic_DNA"/>
</dbReference>
<gene>
    <name evidence="1" type="ORF">ACOLOM_LOCUS11387</name>
</gene>
<proteinExistence type="predicted"/>
<accession>A0ACA9PWZ8</accession>
<sequence>MRFFGIFAALTAVTSVFAAPVAVPAPNAELAAKRAEVVVPVKIGKLAMALSVNTKGLAAQIEQIVADPTGEVTAVAGLVKPLLGQVVETLKDTLKGLAEDPTGTIKSTVNDVVGTVDGTVEGLTPEQLKDLLQGVIDVRSSLFPLISLFIDYYCSIGAQPGLHQGSRILADMST</sequence>
<comment type="caution">
    <text evidence="1">The sequence shown here is derived from an EMBL/GenBank/DDBJ whole genome shotgun (WGS) entry which is preliminary data.</text>
</comment>
<reference evidence="1" key="1">
    <citation type="submission" date="2021-06" db="EMBL/GenBank/DDBJ databases">
        <authorList>
            <person name="Kallberg Y."/>
            <person name="Tangrot J."/>
            <person name="Rosling A."/>
        </authorList>
    </citation>
    <scope>NUCLEOTIDE SEQUENCE</scope>
    <source>
        <strain evidence="1">CL356</strain>
    </source>
</reference>
<name>A0ACA9PWZ8_9GLOM</name>
<evidence type="ECO:0000313" key="2">
    <source>
        <dbReference type="Proteomes" id="UP000789525"/>
    </source>
</evidence>
<protein>
    <submittedName>
        <fullName evidence="1">13956_t:CDS:1</fullName>
    </submittedName>
</protein>
<evidence type="ECO:0000313" key="1">
    <source>
        <dbReference type="EMBL" id="CAG8726223.1"/>
    </source>
</evidence>
<keyword evidence="2" id="KW-1185">Reference proteome</keyword>
<feature type="non-terminal residue" evidence="1">
    <location>
        <position position="174"/>
    </location>
</feature>
<dbReference type="Proteomes" id="UP000789525">
    <property type="component" value="Unassembled WGS sequence"/>
</dbReference>
<organism evidence="1 2">
    <name type="scientific">Acaulospora colombiana</name>
    <dbReference type="NCBI Taxonomy" id="27376"/>
    <lineage>
        <taxon>Eukaryota</taxon>
        <taxon>Fungi</taxon>
        <taxon>Fungi incertae sedis</taxon>
        <taxon>Mucoromycota</taxon>
        <taxon>Glomeromycotina</taxon>
        <taxon>Glomeromycetes</taxon>
        <taxon>Diversisporales</taxon>
        <taxon>Acaulosporaceae</taxon>
        <taxon>Acaulospora</taxon>
    </lineage>
</organism>